<dbReference type="Proteomes" id="UP000887566">
    <property type="component" value="Unplaced"/>
</dbReference>
<evidence type="ECO:0000313" key="2">
    <source>
        <dbReference type="WBParaSite" id="PSAMB.scaffold1268size33587.g12083.t1"/>
    </source>
</evidence>
<dbReference type="WBParaSite" id="PSAMB.scaffold1268size33587.g12083.t1">
    <property type="protein sequence ID" value="PSAMB.scaffold1268size33587.g12083.t1"/>
    <property type="gene ID" value="PSAMB.scaffold1268size33587.g12083"/>
</dbReference>
<keyword evidence="1" id="KW-1185">Reference proteome</keyword>
<proteinExistence type="predicted"/>
<sequence>MGEGGSVRLTSGHSCCLDTSGSLNAQLITMDPSRNQPPDGFRASPGPIGSKSYGLRIDNGEHSLVIPLVLNTHLHLGLRGEFLRRMVHLVLLPRSLLRLLASNRRHPA</sequence>
<name>A0A914UUD6_9BILA</name>
<evidence type="ECO:0000313" key="1">
    <source>
        <dbReference type="Proteomes" id="UP000887566"/>
    </source>
</evidence>
<accession>A0A914UUD6</accession>
<organism evidence="1 2">
    <name type="scientific">Plectus sambesii</name>
    <dbReference type="NCBI Taxonomy" id="2011161"/>
    <lineage>
        <taxon>Eukaryota</taxon>
        <taxon>Metazoa</taxon>
        <taxon>Ecdysozoa</taxon>
        <taxon>Nematoda</taxon>
        <taxon>Chromadorea</taxon>
        <taxon>Plectida</taxon>
        <taxon>Plectina</taxon>
        <taxon>Plectoidea</taxon>
        <taxon>Plectidae</taxon>
        <taxon>Plectus</taxon>
    </lineage>
</organism>
<reference evidence="2" key="1">
    <citation type="submission" date="2022-11" db="UniProtKB">
        <authorList>
            <consortium name="WormBaseParasite"/>
        </authorList>
    </citation>
    <scope>IDENTIFICATION</scope>
</reference>
<dbReference type="AlphaFoldDB" id="A0A914UUD6"/>
<protein>
    <submittedName>
        <fullName evidence="2">Uncharacterized protein</fullName>
    </submittedName>
</protein>